<keyword evidence="1" id="KW-0732">Signal</keyword>
<feature type="domain" description="Ig-like" evidence="2">
    <location>
        <begin position="35"/>
        <end position="153"/>
    </location>
</feature>
<proteinExistence type="predicted"/>
<dbReference type="Gene3D" id="2.60.40.10">
    <property type="entry name" value="Immunoglobulins"/>
    <property type="match status" value="2"/>
</dbReference>
<dbReference type="InterPro" id="IPR013783">
    <property type="entry name" value="Ig-like_fold"/>
</dbReference>
<accession>A0A913ZP44</accession>
<dbReference type="Pfam" id="PF07686">
    <property type="entry name" value="V-set"/>
    <property type="match status" value="1"/>
</dbReference>
<organism evidence="3 4">
    <name type="scientific">Patiria miniata</name>
    <name type="common">Bat star</name>
    <name type="synonym">Asterina miniata</name>
    <dbReference type="NCBI Taxonomy" id="46514"/>
    <lineage>
        <taxon>Eukaryota</taxon>
        <taxon>Metazoa</taxon>
        <taxon>Echinodermata</taxon>
        <taxon>Eleutherozoa</taxon>
        <taxon>Asterozoa</taxon>
        <taxon>Asteroidea</taxon>
        <taxon>Valvatacea</taxon>
        <taxon>Valvatida</taxon>
        <taxon>Asterinidae</taxon>
        <taxon>Patiria</taxon>
    </lineage>
</organism>
<dbReference type="PANTHER" id="PTHR11422:SF10">
    <property type="entry name" value="IG-LIKE DOMAIN-CONTAINING PROTEIN"/>
    <property type="match status" value="1"/>
</dbReference>
<dbReference type="PANTHER" id="PTHR11422">
    <property type="entry name" value="T-CELL SURFACE GLYCOPROTEIN CD4"/>
    <property type="match status" value="1"/>
</dbReference>
<dbReference type="RefSeq" id="XP_038052811.1">
    <property type="nucleotide sequence ID" value="XM_038196883.1"/>
</dbReference>
<dbReference type="SUPFAM" id="SSF48726">
    <property type="entry name" value="Immunoglobulin"/>
    <property type="match status" value="2"/>
</dbReference>
<dbReference type="AlphaFoldDB" id="A0A913ZP44"/>
<dbReference type="Proteomes" id="UP000887568">
    <property type="component" value="Unplaced"/>
</dbReference>
<feature type="chain" id="PRO_5036789442" description="Ig-like domain-containing protein" evidence="1">
    <location>
        <begin position="26"/>
        <end position="426"/>
    </location>
</feature>
<sequence length="426" mass="47276">MGKKTALLVVLTSVVVVGLFTTSQAFIASNIHMCPHSLANDTQDAFGLSNRSAYVQLGQTHRIPCLPYSQREGESPFIVWYKLNESTNIGEKGKERLVSYNRKEIPGKHGPRYSLAYDFGLLIKDVEESDGGKYMCEVIWRDTEYIKQEETINIQVIGHTFPHGSEAVGEESPPSRLEQGRRHTLQCGCASQTPDTWDSVVYWSMGEGITTDTQIIGARFSDGTTLQIQHGADYSIGSDTSLTINSLNDLQDTQRFWCHVFQSNGTLRRCSTDVQILQDQNSSFVPIASSKEFYLSEGHPQVLPCRSWTPGDVMCEVRWIHEPSQRVVFSYNLSTDTVEADSDYDLASDFGLLIKSVNHIHGGRYTCNILDGLGNTLLKGAIDTYVIGKPVVSDVCAPLPSPLPQKSAFNISRLESPKEAVRALLI</sequence>
<dbReference type="InterPro" id="IPR003599">
    <property type="entry name" value="Ig_sub"/>
</dbReference>
<dbReference type="InterPro" id="IPR013106">
    <property type="entry name" value="Ig_V-set"/>
</dbReference>
<feature type="signal peptide" evidence="1">
    <location>
        <begin position="1"/>
        <end position="25"/>
    </location>
</feature>
<name>A0A913ZP44_PATMI</name>
<feature type="domain" description="Ig-like" evidence="2">
    <location>
        <begin position="162"/>
        <end position="275"/>
    </location>
</feature>
<dbReference type="EnsemblMetazoa" id="XM_038196883.1">
    <property type="protein sequence ID" value="XP_038052811.1"/>
    <property type="gene ID" value="LOC119725473"/>
</dbReference>
<dbReference type="OMA" id="QTHRIPC"/>
<dbReference type="SMART" id="SM00409">
    <property type="entry name" value="IG"/>
    <property type="match status" value="3"/>
</dbReference>
<dbReference type="InterPro" id="IPR007110">
    <property type="entry name" value="Ig-like_dom"/>
</dbReference>
<evidence type="ECO:0000313" key="3">
    <source>
        <dbReference type="EnsemblMetazoa" id="XP_038052811.1"/>
    </source>
</evidence>
<evidence type="ECO:0000259" key="2">
    <source>
        <dbReference type="PROSITE" id="PS50835"/>
    </source>
</evidence>
<evidence type="ECO:0000256" key="1">
    <source>
        <dbReference type="SAM" id="SignalP"/>
    </source>
</evidence>
<dbReference type="OrthoDB" id="10012075at2759"/>
<protein>
    <recommendedName>
        <fullName evidence="2">Ig-like domain-containing protein</fullName>
    </recommendedName>
</protein>
<keyword evidence="4" id="KW-1185">Reference proteome</keyword>
<reference evidence="3" key="1">
    <citation type="submission" date="2022-11" db="UniProtKB">
        <authorList>
            <consortium name="EnsemblMetazoa"/>
        </authorList>
    </citation>
    <scope>IDENTIFICATION</scope>
</reference>
<evidence type="ECO:0000313" key="4">
    <source>
        <dbReference type="Proteomes" id="UP000887568"/>
    </source>
</evidence>
<dbReference type="InterPro" id="IPR036179">
    <property type="entry name" value="Ig-like_dom_sf"/>
</dbReference>
<dbReference type="GeneID" id="119725473"/>
<dbReference type="PROSITE" id="PS50835">
    <property type="entry name" value="IG_LIKE"/>
    <property type="match status" value="3"/>
</dbReference>
<feature type="domain" description="Ig-like" evidence="2">
    <location>
        <begin position="286"/>
        <end position="383"/>
    </location>
</feature>